<dbReference type="Proteomes" id="UP000186143">
    <property type="component" value="Unassembled WGS sequence"/>
</dbReference>
<evidence type="ECO:0000313" key="2">
    <source>
        <dbReference type="Proteomes" id="UP000186143"/>
    </source>
</evidence>
<organism evidence="1 2">
    <name type="scientific">Xaviernesmea rhizosphaerae</name>
    <dbReference type="NCBI Taxonomy" id="1672749"/>
    <lineage>
        <taxon>Bacteria</taxon>
        <taxon>Pseudomonadati</taxon>
        <taxon>Pseudomonadota</taxon>
        <taxon>Alphaproteobacteria</taxon>
        <taxon>Hyphomicrobiales</taxon>
        <taxon>Rhizobiaceae</taxon>
        <taxon>Rhizobium/Agrobacterium group</taxon>
        <taxon>Xaviernesmea</taxon>
    </lineage>
</organism>
<evidence type="ECO:0000313" key="1">
    <source>
        <dbReference type="EMBL" id="OLP52836.1"/>
    </source>
</evidence>
<dbReference type="AlphaFoldDB" id="A0A1Q9AD50"/>
<sequence>MAGRYQHYISLGSNCEVAFQFRRVLQQDSSSFFSWNVTDCRALLRLLRARFEGVAELANIRPHSHDSMLLDARYDYLFHNPFTTGEPRDDPKFEETWAAYRAKIDYLVTKFLRDAASDDRTAYFYKTDEQDMREKARQIRDALWDLHQKDNFDLIIIQTRDREEEDWGEERLRNRYVRRFAPLDDAHDGHVSNYDTIFREFPKAAKMYFAGY</sequence>
<comment type="caution">
    <text evidence="1">The sequence shown here is derived from an EMBL/GenBank/DDBJ whole genome shotgun (WGS) entry which is preliminary data.</text>
</comment>
<dbReference type="InterPro" id="IPR014903">
    <property type="entry name" value="DUF1796"/>
</dbReference>
<name>A0A1Q9AD50_9HYPH</name>
<reference evidence="1 2" key="1">
    <citation type="submission" date="2016-09" db="EMBL/GenBank/DDBJ databases">
        <title>Rhizobium sp. nov., a novel species isolated from the rice rhizosphere.</title>
        <authorList>
            <person name="Zhao J."/>
            <person name="Zhang X."/>
        </authorList>
    </citation>
    <scope>NUCLEOTIDE SEQUENCE [LARGE SCALE GENOMIC DNA]</scope>
    <source>
        <strain evidence="1 2">MH17</strain>
    </source>
</reference>
<gene>
    <name evidence="1" type="ORF">BJF92_07290</name>
</gene>
<dbReference type="Pfam" id="PF08795">
    <property type="entry name" value="DUF1796"/>
    <property type="match status" value="1"/>
</dbReference>
<accession>A0A1Q9AD50</accession>
<evidence type="ECO:0008006" key="3">
    <source>
        <dbReference type="Google" id="ProtNLM"/>
    </source>
</evidence>
<proteinExistence type="predicted"/>
<protein>
    <recommendedName>
        <fullName evidence="3">Papain-like cysteine peptidase</fullName>
    </recommendedName>
</protein>
<dbReference type="EMBL" id="MKIO01000042">
    <property type="protein sequence ID" value="OLP52836.1"/>
    <property type="molecule type" value="Genomic_DNA"/>
</dbReference>